<sequence>MGTRPRASTSALAWVMPPPPRRVDPGLGVPDPAAGHHEHPPVRRDGRSRVGEAVADTAEQVRRGCQLHVEQWTATPR</sequence>
<evidence type="ECO:0000256" key="1">
    <source>
        <dbReference type="SAM" id="MobiDB-lite"/>
    </source>
</evidence>
<name>A0A3L6RGK6_PANMI</name>
<feature type="compositionally biased region" description="Basic and acidic residues" evidence="1">
    <location>
        <begin position="34"/>
        <end position="49"/>
    </location>
</feature>
<reference evidence="3" key="1">
    <citation type="journal article" date="2019" name="Nat. Commun.">
        <title>The genome of broomcorn millet.</title>
        <authorList>
            <person name="Zou C."/>
            <person name="Miki D."/>
            <person name="Li D."/>
            <person name="Tang Q."/>
            <person name="Xiao L."/>
            <person name="Rajput S."/>
            <person name="Deng P."/>
            <person name="Jia W."/>
            <person name="Huang R."/>
            <person name="Zhang M."/>
            <person name="Sun Y."/>
            <person name="Hu J."/>
            <person name="Fu X."/>
            <person name="Schnable P.S."/>
            <person name="Li F."/>
            <person name="Zhang H."/>
            <person name="Feng B."/>
            <person name="Zhu X."/>
            <person name="Liu R."/>
            <person name="Schnable J.C."/>
            <person name="Zhu J.-K."/>
            <person name="Zhang H."/>
        </authorList>
    </citation>
    <scope>NUCLEOTIDE SEQUENCE [LARGE SCALE GENOMIC DNA]</scope>
</reference>
<feature type="region of interest" description="Disordered" evidence="1">
    <location>
        <begin position="1"/>
        <end position="49"/>
    </location>
</feature>
<keyword evidence="3" id="KW-1185">Reference proteome</keyword>
<dbReference type="AlphaFoldDB" id="A0A3L6RGK6"/>
<accession>A0A3L6RGK6</accession>
<proteinExistence type="predicted"/>
<protein>
    <submittedName>
        <fullName evidence="2">Uncharacterized protein</fullName>
    </submittedName>
</protein>
<gene>
    <name evidence="2" type="ORF">C2845_PM13G25350</name>
</gene>
<dbReference type="EMBL" id="PQIB02000008">
    <property type="protein sequence ID" value="RLN03614.1"/>
    <property type="molecule type" value="Genomic_DNA"/>
</dbReference>
<evidence type="ECO:0000313" key="2">
    <source>
        <dbReference type="EMBL" id="RLN03614.1"/>
    </source>
</evidence>
<organism evidence="2 3">
    <name type="scientific">Panicum miliaceum</name>
    <name type="common">Proso millet</name>
    <name type="synonym">Broomcorn millet</name>
    <dbReference type="NCBI Taxonomy" id="4540"/>
    <lineage>
        <taxon>Eukaryota</taxon>
        <taxon>Viridiplantae</taxon>
        <taxon>Streptophyta</taxon>
        <taxon>Embryophyta</taxon>
        <taxon>Tracheophyta</taxon>
        <taxon>Spermatophyta</taxon>
        <taxon>Magnoliopsida</taxon>
        <taxon>Liliopsida</taxon>
        <taxon>Poales</taxon>
        <taxon>Poaceae</taxon>
        <taxon>PACMAD clade</taxon>
        <taxon>Panicoideae</taxon>
        <taxon>Panicodae</taxon>
        <taxon>Paniceae</taxon>
        <taxon>Panicinae</taxon>
        <taxon>Panicum</taxon>
        <taxon>Panicum sect. Panicum</taxon>
    </lineage>
</organism>
<dbReference type="Proteomes" id="UP000275267">
    <property type="component" value="Unassembled WGS sequence"/>
</dbReference>
<comment type="caution">
    <text evidence="2">The sequence shown here is derived from an EMBL/GenBank/DDBJ whole genome shotgun (WGS) entry which is preliminary data.</text>
</comment>
<evidence type="ECO:0000313" key="3">
    <source>
        <dbReference type="Proteomes" id="UP000275267"/>
    </source>
</evidence>
<feature type="compositionally biased region" description="Polar residues" evidence="1">
    <location>
        <begin position="1"/>
        <end position="11"/>
    </location>
</feature>